<evidence type="ECO:0000313" key="3">
    <source>
        <dbReference type="Proteomes" id="UP000095767"/>
    </source>
</evidence>
<protein>
    <recommendedName>
        <fullName evidence="1">F-box domain-containing protein</fullName>
    </recommendedName>
</protein>
<sequence length="420" mass="46710">MTPHTPPAKRRRSTASGTAIPEDILVTEVLARLPVRSLLRFRSVCRSWRAAIDDPSFVRRHLQLSRGRTSSVLDVPCEPRLEDYWGEARSKELEFRRIRHGVRRQGETAAVTAELMHAMVWPANRVTAVMDPVHCDGMVLVPTASGELFVCNPATREFVALPPGSPGVQEAVAFGFDPCSNAYKVARIFVRQTEFDEPDESDSDDEGGGRWEIDGIGNEVFTLGAGSWEPTDDPPYYVAPIRPICTRGAFYWTAVVGAGCADDPPPTELLRFCLRDETFTVVPNPPCFSQSSQKIIGERDTLTELGGKLCCAHARTPTGVDIWLADDGPRPEWSVAYRFELLRPIVEFVLPLAADGDELLLSVDRRMLYKYNATSKALDVVVDMQRAPDLYGARPPLPLRLIHHAVPYVESLVSIGRHNY</sequence>
<dbReference type="Gene3D" id="1.20.1280.50">
    <property type="match status" value="1"/>
</dbReference>
<dbReference type="InterPro" id="IPR001810">
    <property type="entry name" value="F-box_dom"/>
</dbReference>
<dbReference type="STRING" id="888268.A0A1E5UPH3"/>
<name>A0A1E5UPH3_9POAL</name>
<dbReference type="EMBL" id="LWDX02069147">
    <property type="protein sequence ID" value="OEL14725.1"/>
    <property type="molecule type" value="Genomic_DNA"/>
</dbReference>
<dbReference type="InterPro" id="IPR050796">
    <property type="entry name" value="SCF_F-box_component"/>
</dbReference>
<proteinExistence type="predicted"/>
<feature type="domain" description="F-box" evidence="1">
    <location>
        <begin position="20"/>
        <end position="61"/>
    </location>
</feature>
<dbReference type="Pfam" id="PF00646">
    <property type="entry name" value="F-box"/>
    <property type="match status" value="1"/>
</dbReference>
<keyword evidence="3" id="KW-1185">Reference proteome</keyword>
<dbReference type="Proteomes" id="UP000095767">
    <property type="component" value="Unassembled WGS sequence"/>
</dbReference>
<dbReference type="Pfam" id="PF08268">
    <property type="entry name" value="FBA_3"/>
    <property type="match status" value="1"/>
</dbReference>
<dbReference type="CDD" id="cd22157">
    <property type="entry name" value="F-box_AtFBW1-like"/>
    <property type="match status" value="1"/>
</dbReference>
<evidence type="ECO:0000313" key="2">
    <source>
        <dbReference type="EMBL" id="OEL14725.1"/>
    </source>
</evidence>
<reference evidence="2 3" key="1">
    <citation type="submission" date="2016-09" db="EMBL/GenBank/DDBJ databases">
        <title>The draft genome of Dichanthelium oligosanthes: A C3 panicoid grass species.</title>
        <authorList>
            <person name="Studer A.J."/>
            <person name="Schnable J.C."/>
            <person name="Brutnell T.P."/>
        </authorList>
    </citation>
    <scope>NUCLEOTIDE SEQUENCE [LARGE SCALE GENOMIC DNA]</scope>
    <source>
        <strain evidence="3">cv. Kellogg 1175</strain>
        <tissue evidence="2">Leaf</tissue>
    </source>
</reference>
<dbReference type="AlphaFoldDB" id="A0A1E5UPH3"/>
<dbReference type="InterPro" id="IPR036047">
    <property type="entry name" value="F-box-like_dom_sf"/>
</dbReference>
<dbReference type="InterPro" id="IPR017451">
    <property type="entry name" value="F-box-assoc_interact_dom"/>
</dbReference>
<dbReference type="OrthoDB" id="5319261at2759"/>
<dbReference type="NCBIfam" id="TIGR01640">
    <property type="entry name" value="F_box_assoc_1"/>
    <property type="match status" value="1"/>
</dbReference>
<dbReference type="SUPFAM" id="SSF81383">
    <property type="entry name" value="F-box domain"/>
    <property type="match status" value="1"/>
</dbReference>
<evidence type="ECO:0000259" key="1">
    <source>
        <dbReference type="SMART" id="SM00256"/>
    </source>
</evidence>
<dbReference type="SMART" id="SM00256">
    <property type="entry name" value="FBOX"/>
    <property type="match status" value="1"/>
</dbReference>
<comment type="caution">
    <text evidence="2">The sequence shown here is derived from an EMBL/GenBank/DDBJ whole genome shotgun (WGS) entry which is preliminary data.</text>
</comment>
<organism evidence="2 3">
    <name type="scientific">Dichanthelium oligosanthes</name>
    <dbReference type="NCBI Taxonomy" id="888268"/>
    <lineage>
        <taxon>Eukaryota</taxon>
        <taxon>Viridiplantae</taxon>
        <taxon>Streptophyta</taxon>
        <taxon>Embryophyta</taxon>
        <taxon>Tracheophyta</taxon>
        <taxon>Spermatophyta</taxon>
        <taxon>Magnoliopsida</taxon>
        <taxon>Liliopsida</taxon>
        <taxon>Poales</taxon>
        <taxon>Poaceae</taxon>
        <taxon>PACMAD clade</taxon>
        <taxon>Panicoideae</taxon>
        <taxon>Panicodae</taxon>
        <taxon>Paniceae</taxon>
        <taxon>Dichantheliinae</taxon>
        <taxon>Dichanthelium</taxon>
    </lineage>
</organism>
<dbReference type="PANTHER" id="PTHR31672:SF13">
    <property type="entry name" value="F-BOX PROTEIN CPR30-LIKE"/>
    <property type="match status" value="1"/>
</dbReference>
<dbReference type="InterPro" id="IPR013187">
    <property type="entry name" value="F-box-assoc_dom_typ3"/>
</dbReference>
<dbReference type="PANTHER" id="PTHR31672">
    <property type="entry name" value="BNACNNG10540D PROTEIN"/>
    <property type="match status" value="1"/>
</dbReference>
<gene>
    <name evidence="2" type="ORF">BAE44_0024255</name>
</gene>
<accession>A0A1E5UPH3</accession>